<evidence type="ECO:0000313" key="8">
    <source>
        <dbReference type="Proteomes" id="UP000502035"/>
    </source>
</evidence>
<reference evidence="7 8" key="1">
    <citation type="submission" date="2020-03" db="EMBL/GenBank/DDBJ databases">
        <title>Nocardioides sp. nov., isolated from fish.</title>
        <authorList>
            <person name="Hyun D.-W."/>
            <person name="Bae J.-W."/>
        </authorList>
    </citation>
    <scope>NUCLEOTIDE SEQUENCE [LARGE SCALE GENOMIC DNA]</scope>
    <source>
        <strain evidence="7 8">HDW12A</strain>
    </source>
</reference>
<dbReference type="InterPro" id="IPR038765">
    <property type="entry name" value="Papain-like_cys_pep_sf"/>
</dbReference>
<dbReference type="EMBL" id="CP049866">
    <property type="protein sequence ID" value="QIK74087.1"/>
    <property type="molecule type" value="Genomic_DNA"/>
</dbReference>
<dbReference type="KEGG" id="npi:G7071_00165"/>
<feature type="signal peptide" evidence="5">
    <location>
        <begin position="1"/>
        <end position="29"/>
    </location>
</feature>
<evidence type="ECO:0000259" key="6">
    <source>
        <dbReference type="PROSITE" id="PS51935"/>
    </source>
</evidence>
<keyword evidence="8" id="KW-1185">Reference proteome</keyword>
<dbReference type="RefSeq" id="WP_166313581.1">
    <property type="nucleotide sequence ID" value="NZ_CP049866.1"/>
</dbReference>
<dbReference type="InterPro" id="IPR000064">
    <property type="entry name" value="NLP_P60_dom"/>
</dbReference>
<organism evidence="7 8">
    <name type="scientific">Nocardioides piscis</name>
    <dbReference type="NCBI Taxonomy" id="2714938"/>
    <lineage>
        <taxon>Bacteria</taxon>
        <taxon>Bacillati</taxon>
        <taxon>Actinomycetota</taxon>
        <taxon>Actinomycetes</taxon>
        <taxon>Propionibacteriales</taxon>
        <taxon>Nocardioidaceae</taxon>
        <taxon>Nocardioides</taxon>
    </lineage>
</organism>
<gene>
    <name evidence="7" type="ORF">G7071_00165</name>
</gene>
<accession>A0A6G7YBV0</accession>
<dbReference type="SUPFAM" id="SSF54001">
    <property type="entry name" value="Cysteine proteinases"/>
    <property type="match status" value="1"/>
</dbReference>
<sequence>MPATRRISSTLRSGALALLGLSMASTAVAIAPATAASAAETSERRAPAAAAKRLNSRILTAQQIALNQRGDVYAYGAAGPNAFDCSGLIAYSYGRAGVSVPRTSDAQAGATRRIAKHNMRPGDLMFFHSGGNVYHAAIFIGFKNGRAMMVHSPGSGRRVTVAAPWTSSWFGGTLRR</sequence>
<dbReference type="InterPro" id="IPR051794">
    <property type="entry name" value="PG_Endopeptidase_C40"/>
</dbReference>
<dbReference type="Proteomes" id="UP000502035">
    <property type="component" value="Chromosome"/>
</dbReference>
<dbReference type="Gene3D" id="3.90.1720.10">
    <property type="entry name" value="endopeptidase domain like (from Nostoc punctiforme)"/>
    <property type="match status" value="1"/>
</dbReference>
<dbReference type="AlphaFoldDB" id="A0A6G7YBV0"/>
<proteinExistence type="inferred from homology"/>
<keyword evidence="2" id="KW-0645">Protease</keyword>
<evidence type="ECO:0000256" key="4">
    <source>
        <dbReference type="ARBA" id="ARBA00022807"/>
    </source>
</evidence>
<dbReference type="PROSITE" id="PS51935">
    <property type="entry name" value="NLPC_P60"/>
    <property type="match status" value="1"/>
</dbReference>
<evidence type="ECO:0000313" key="7">
    <source>
        <dbReference type="EMBL" id="QIK74087.1"/>
    </source>
</evidence>
<dbReference type="PANTHER" id="PTHR47359:SF3">
    <property type="entry name" value="NLP_P60 DOMAIN-CONTAINING PROTEIN-RELATED"/>
    <property type="match status" value="1"/>
</dbReference>
<keyword evidence="3" id="KW-0378">Hydrolase</keyword>
<comment type="similarity">
    <text evidence="1">Belongs to the peptidase C40 family.</text>
</comment>
<name>A0A6G7YBV0_9ACTN</name>
<dbReference type="Pfam" id="PF00877">
    <property type="entry name" value="NLPC_P60"/>
    <property type="match status" value="1"/>
</dbReference>
<protein>
    <submittedName>
        <fullName evidence="7">C40 family peptidase</fullName>
    </submittedName>
</protein>
<dbReference type="GO" id="GO:0006508">
    <property type="term" value="P:proteolysis"/>
    <property type="evidence" value="ECO:0007669"/>
    <property type="project" value="UniProtKB-KW"/>
</dbReference>
<dbReference type="PANTHER" id="PTHR47359">
    <property type="entry name" value="PEPTIDOGLYCAN DL-ENDOPEPTIDASE CWLO"/>
    <property type="match status" value="1"/>
</dbReference>
<evidence type="ECO:0000256" key="3">
    <source>
        <dbReference type="ARBA" id="ARBA00022801"/>
    </source>
</evidence>
<evidence type="ECO:0000256" key="5">
    <source>
        <dbReference type="SAM" id="SignalP"/>
    </source>
</evidence>
<feature type="chain" id="PRO_5038603833" evidence="5">
    <location>
        <begin position="30"/>
        <end position="176"/>
    </location>
</feature>
<dbReference type="GO" id="GO:0008234">
    <property type="term" value="F:cysteine-type peptidase activity"/>
    <property type="evidence" value="ECO:0007669"/>
    <property type="project" value="UniProtKB-KW"/>
</dbReference>
<evidence type="ECO:0000256" key="2">
    <source>
        <dbReference type="ARBA" id="ARBA00022670"/>
    </source>
</evidence>
<keyword evidence="5" id="KW-0732">Signal</keyword>
<keyword evidence="4" id="KW-0788">Thiol protease</keyword>
<feature type="domain" description="NlpC/P60" evidence="6">
    <location>
        <begin position="53"/>
        <end position="176"/>
    </location>
</feature>
<evidence type="ECO:0000256" key="1">
    <source>
        <dbReference type="ARBA" id="ARBA00007074"/>
    </source>
</evidence>